<feature type="region of interest" description="Disordered" evidence="1">
    <location>
        <begin position="291"/>
        <end position="342"/>
    </location>
</feature>
<evidence type="ECO:0000313" key="3">
    <source>
        <dbReference type="EMBL" id="KAK3234031.1"/>
    </source>
</evidence>
<sequence length="384" mass="42583">MHVWPCKFVATIERSRFCYAVAFLKFLWLLFAGLLADQNEKPETSSSFSKTYSRSYRYRLKKSGVSMGRADNSKGAASSSDEADKLPPLASSPSKRAVEDSGTAASSSKSPPLPPLASGKGASAAPSGRKQPGSKAQYADVKYKMSYNTSQPPNVGSNDWKGDENLNGWYKDICARKKEVKEKAMKQAFKNESRIPKIIERIHQAEVVRAEKEREAAIKRAILEEETKAKEAEFLKRLEAQEMLIQRREAEPEILLKAARKLPKRKDDGKSRVAGLTGLAANVGLVKSAVSSSEPSSEKFTGIPEDAAHNTQIPSDITRDISSAINPLGGRVQDPSDDDEDEEAYAVAWKKVPERTTKKRLEEKEDAVWIKPGEFRNITVQFWS</sequence>
<accession>A0AAE0BCS6</accession>
<dbReference type="EMBL" id="LGRX02035570">
    <property type="protein sequence ID" value="KAK3234031.1"/>
    <property type="molecule type" value="Genomic_DNA"/>
</dbReference>
<feature type="compositionally biased region" description="Low complexity" evidence="1">
    <location>
        <begin position="104"/>
        <end position="128"/>
    </location>
</feature>
<keyword evidence="4" id="KW-1185">Reference proteome</keyword>
<organism evidence="3 4">
    <name type="scientific">Cymbomonas tetramitiformis</name>
    <dbReference type="NCBI Taxonomy" id="36881"/>
    <lineage>
        <taxon>Eukaryota</taxon>
        <taxon>Viridiplantae</taxon>
        <taxon>Chlorophyta</taxon>
        <taxon>Pyramimonadophyceae</taxon>
        <taxon>Pyramimonadales</taxon>
        <taxon>Pyramimonadaceae</taxon>
        <taxon>Cymbomonas</taxon>
    </lineage>
</organism>
<keyword evidence="2" id="KW-1133">Transmembrane helix</keyword>
<evidence type="ECO:0000313" key="4">
    <source>
        <dbReference type="Proteomes" id="UP001190700"/>
    </source>
</evidence>
<feature type="compositionally biased region" description="Polar residues" evidence="1">
    <location>
        <begin position="146"/>
        <end position="157"/>
    </location>
</feature>
<reference evidence="3 4" key="1">
    <citation type="journal article" date="2015" name="Genome Biol. Evol.">
        <title>Comparative Genomics of a Bacterivorous Green Alga Reveals Evolutionary Causalities and Consequences of Phago-Mixotrophic Mode of Nutrition.</title>
        <authorList>
            <person name="Burns J.A."/>
            <person name="Paasch A."/>
            <person name="Narechania A."/>
            <person name="Kim E."/>
        </authorList>
    </citation>
    <scope>NUCLEOTIDE SEQUENCE [LARGE SCALE GENOMIC DNA]</scope>
    <source>
        <strain evidence="3 4">PLY_AMNH</strain>
    </source>
</reference>
<dbReference type="Proteomes" id="UP001190700">
    <property type="component" value="Unassembled WGS sequence"/>
</dbReference>
<name>A0AAE0BCS6_9CHLO</name>
<dbReference type="AlphaFoldDB" id="A0AAE0BCS6"/>
<gene>
    <name evidence="3" type="ORF">CYMTET_55691</name>
</gene>
<keyword evidence="2" id="KW-0812">Transmembrane</keyword>
<feature type="transmembrane region" description="Helical" evidence="2">
    <location>
        <begin position="17"/>
        <end position="36"/>
    </location>
</feature>
<feature type="region of interest" description="Disordered" evidence="1">
    <location>
        <begin position="66"/>
        <end position="162"/>
    </location>
</feature>
<feature type="compositionally biased region" description="Polar residues" evidence="1">
    <location>
        <begin position="309"/>
        <end position="325"/>
    </location>
</feature>
<evidence type="ECO:0000256" key="1">
    <source>
        <dbReference type="SAM" id="MobiDB-lite"/>
    </source>
</evidence>
<evidence type="ECO:0000256" key="2">
    <source>
        <dbReference type="SAM" id="Phobius"/>
    </source>
</evidence>
<comment type="caution">
    <text evidence="3">The sequence shown here is derived from an EMBL/GenBank/DDBJ whole genome shotgun (WGS) entry which is preliminary data.</text>
</comment>
<keyword evidence="2" id="KW-0472">Membrane</keyword>
<protein>
    <submittedName>
        <fullName evidence="3">Uncharacterized protein</fullName>
    </submittedName>
</protein>
<proteinExistence type="predicted"/>